<feature type="signal peptide" evidence="3">
    <location>
        <begin position="1"/>
        <end position="18"/>
    </location>
</feature>
<feature type="domain" description="Carboxylesterase type B" evidence="4">
    <location>
        <begin position="21"/>
        <end position="497"/>
    </location>
</feature>
<comment type="caution">
    <text evidence="5">The sequence shown here is derived from an EMBL/GenBank/DDBJ whole genome shotgun (WGS) entry which is preliminary data.</text>
</comment>
<keyword evidence="3" id="KW-0732">Signal</keyword>
<dbReference type="PANTHER" id="PTHR11559">
    <property type="entry name" value="CARBOXYLESTERASE"/>
    <property type="match status" value="1"/>
</dbReference>
<evidence type="ECO:0000313" key="6">
    <source>
        <dbReference type="Proteomes" id="UP000243797"/>
    </source>
</evidence>
<dbReference type="Proteomes" id="UP000243797">
    <property type="component" value="Unassembled WGS sequence"/>
</dbReference>
<organism evidence="5 6">
    <name type="scientific">Sphaceloma murrayae</name>
    <dbReference type="NCBI Taxonomy" id="2082308"/>
    <lineage>
        <taxon>Eukaryota</taxon>
        <taxon>Fungi</taxon>
        <taxon>Dikarya</taxon>
        <taxon>Ascomycota</taxon>
        <taxon>Pezizomycotina</taxon>
        <taxon>Dothideomycetes</taxon>
        <taxon>Dothideomycetidae</taxon>
        <taxon>Myriangiales</taxon>
        <taxon>Elsinoaceae</taxon>
        <taxon>Sphaceloma</taxon>
    </lineage>
</organism>
<dbReference type="SUPFAM" id="SSF53474">
    <property type="entry name" value="alpha/beta-Hydrolases"/>
    <property type="match status" value="1"/>
</dbReference>
<evidence type="ECO:0000256" key="3">
    <source>
        <dbReference type="RuleBase" id="RU361235"/>
    </source>
</evidence>
<accession>A0A2K1QYH0</accession>
<evidence type="ECO:0000259" key="4">
    <source>
        <dbReference type="Pfam" id="PF00135"/>
    </source>
</evidence>
<evidence type="ECO:0000256" key="2">
    <source>
        <dbReference type="ARBA" id="ARBA00022801"/>
    </source>
</evidence>
<keyword evidence="2 3" id="KW-0378">Hydrolase</keyword>
<dbReference type="InterPro" id="IPR029058">
    <property type="entry name" value="AB_hydrolase_fold"/>
</dbReference>
<sequence>MKPSTFLPGVAALSTVAAVEPVVDVDYTSYRGVALSNGITQWVGMRYAAPPLGQLRFAAPQDPLEVDGIQDANVQGPICLGTGQNLPADQSAEDCLYIAVYAPSNATADSKLPVFVYFQGGGFNTNSDPNLNGTGIIQAGDSQLIFVTLNYRVGPWGFLSGQEVTARASNNNGLKDQRKALEWVNKYICRFGGNPDHVVIGGGSAGGASVTLQLAAYNGTDSGLFHGTAASAQSFGRVLTIPETQYQYDNLVIRADCVSSNDTLACLRSLNATFLQSININTPAGGATGAPLYMYSPVLDSDFLTSYTLSGAFSQSRFPLLPAIYGDANNEGTVFAPRSTANSSQSSTFLKNQYPTITLAQLSTIASLYPRAEQFNGSGAYWRQLSNAYGELRYICPGIFISSQYASRGQTRNWNYRWDVRDPEAEESGFGVTHTVEVNAIFGPDNVQKVPPASYEVGGINEEVGRRIQRFWANFVRFLDPNGGDAGDDGGEWENWQSRDGGRRLLFRTEGVEMEDVDAGQMGRCETLLGYREGLRQ</sequence>
<reference evidence="5 6" key="1">
    <citation type="submission" date="2017-06" db="EMBL/GenBank/DDBJ databases">
        <title>Draft genome sequence of a variant of Elsinoe murrayae.</title>
        <authorList>
            <person name="Cheng Q."/>
        </authorList>
    </citation>
    <scope>NUCLEOTIDE SEQUENCE [LARGE SCALE GENOMIC DNA]</scope>
    <source>
        <strain evidence="5 6">CQ-2017a</strain>
    </source>
</reference>
<dbReference type="InterPro" id="IPR002018">
    <property type="entry name" value="CarbesteraseB"/>
</dbReference>
<dbReference type="Gene3D" id="3.40.50.1820">
    <property type="entry name" value="alpha/beta hydrolase"/>
    <property type="match status" value="1"/>
</dbReference>
<name>A0A2K1QYH0_9PEZI</name>
<dbReference type="EC" id="3.1.1.-" evidence="3"/>
<protein>
    <recommendedName>
        <fullName evidence="3">Carboxylic ester hydrolase</fullName>
        <ecNumber evidence="3">3.1.1.-</ecNumber>
    </recommendedName>
</protein>
<evidence type="ECO:0000256" key="1">
    <source>
        <dbReference type="ARBA" id="ARBA00005964"/>
    </source>
</evidence>
<feature type="chain" id="PRO_5014211606" description="Carboxylic ester hydrolase" evidence="3">
    <location>
        <begin position="19"/>
        <end position="537"/>
    </location>
</feature>
<dbReference type="OrthoDB" id="408631at2759"/>
<dbReference type="Pfam" id="PF00135">
    <property type="entry name" value="COesterase"/>
    <property type="match status" value="1"/>
</dbReference>
<keyword evidence="6" id="KW-1185">Reference proteome</keyword>
<dbReference type="InParanoid" id="A0A2K1QYH0"/>
<dbReference type="InterPro" id="IPR050309">
    <property type="entry name" value="Type-B_Carboxylest/Lipase"/>
</dbReference>
<proteinExistence type="inferred from homology"/>
<dbReference type="InterPro" id="IPR019826">
    <property type="entry name" value="Carboxylesterase_B_AS"/>
</dbReference>
<evidence type="ECO:0000313" key="5">
    <source>
        <dbReference type="EMBL" id="PNS20040.1"/>
    </source>
</evidence>
<gene>
    <name evidence="5" type="ORF">CAC42_1487</name>
</gene>
<dbReference type="STRING" id="2082308.A0A2K1QYH0"/>
<dbReference type="GO" id="GO:0016787">
    <property type="term" value="F:hydrolase activity"/>
    <property type="evidence" value="ECO:0007669"/>
    <property type="project" value="UniProtKB-KW"/>
</dbReference>
<dbReference type="EMBL" id="NKHZ01000026">
    <property type="protein sequence ID" value="PNS20040.1"/>
    <property type="molecule type" value="Genomic_DNA"/>
</dbReference>
<dbReference type="PROSITE" id="PS00122">
    <property type="entry name" value="CARBOXYLESTERASE_B_1"/>
    <property type="match status" value="1"/>
</dbReference>
<dbReference type="AlphaFoldDB" id="A0A2K1QYH0"/>
<comment type="similarity">
    <text evidence="1 3">Belongs to the type-B carboxylesterase/lipase family.</text>
</comment>